<evidence type="ECO:0000259" key="2">
    <source>
        <dbReference type="Pfam" id="PF01764"/>
    </source>
</evidence>
<feature type="region of interest" description="Disordered" evidence="1">
    <location>
        <begin position="350"/>
        <end position="378"/>
    </location>
</feature>
<dbReference type="CDD" id="cd00519">
    <property type="entry name" value="Lipase_3"/>
    <property type="match status" value="1"/>
</dbReference>
<dbReference type="Proteomes" id="UP001530400">
    <property type="component" value="Unassembled WGS sequence"/>
</dbReference>
<gene>
    <name evidence="3" type="ORF">ACHAWO_003321</name>
</gene>
<organism evidence="3 4">
    <name type="scientific">Cyclotella atomus</name>
    <dbReference type="NCBI Taxonomy" id="382360"/>
    <lineage>
        <taxon>Eukaryota</taxon>
        <taxon>Sar</taxon>
        <taxon>Stramenopiles</taxon>
        <taxon>Ochrophyta</taxon>
        <taxon>Bacillariophyta</taxon>
        <taxon>Coscinodiscophyceae</taxon>
        <taxon>Thalassiosirophycidae</taxon>
        <taxon>Stephanodiscales</taxon>
        <taxon>Stephanodiscaceae</taxon>
        <taxon>Cyclotella</taxon>
    </lineage>
</organism>
<feature type="region of interest" description="Disordered" evidence="1">
    <location>
        <begin position="730"/>
        <end position="756"/>
    </location>
</feature>
<feature type="compositionally biased region" description="Basic residues" evidence="1">
    <location>
        <begin position="641"/>
        <end position="650"/>
    </location>
</feature>
<feature type="compositionally biased region" description="Acidic residues" evidence="1">
    <location>
        <begin position="855"/>
        <end position="877"/>
    </location>
</feature>
<dbReference type="SUPFAM" id="SSF53474">
    <property type="entry name" value="alpha/beta-Hydrolases"/>
    <property type="match status" value="1"/>
</dbReference>
<feature type="region of interest" description="Disordered" evidence="1">
    <location>
        <begin position="853"/>
        <end position="880"/>
    </location>
</feature>
<feature type="compositionally biased region" description="Basic and acidic residues" evidence="1">
    <location>
        <begin position="545"/>
        <end position="554"/>
    </location>
</feature>
<accession>A0ABD3NJW1</accession>
<dbReference type="Gene3D" id="3.40.50.1820">
    <property type="entry name" value="alpha/beta hydrolase"/>
    <property type="match status" value="1"/>
</dbReference>
<dbReference type="PANTHER" id="PTHR45856">
    <property type="entry name" value="ALPHA/BETA-HYDROLASES SUPERFAMILY PROTEIN"/>
    <property type="match status" value="1"/>
</dbReference>
<reference evidence="3 4" key="1">
    <citation type="submission" date="2024-10" db="EMBL/GenBank/DDBJ databases">
        <title>Updated reference genomes for cyclostephanoid diatoms.</title>
        <authorList>
            <person name="Roberts W.R."/>
            <person name="Alverson A.J."/>
        </authorList>
    </citation>
    <scope>NUCLEOTIDE SEQUENCE [LARGE SCALE GENOMIC DNA]</scope>
    <source>
        <strain evidence="3 4">AJA010-31</strain>
    </source>
</reference>
<proteinExistence type="predicted"/>
<keyword evidence="4" id="KW-1185">Reference proteome</keyword>
<feature type="compositionally biased region" description="Basic and acidic residues" evidence="1">
    <location>
        <begin position="614"/>
        <end position="640"/>
    </location>
</feature>
<dbReference type="InterPro" id="IPR029058">
    <property type="entry name" value="AB_hydrolase_fold"/>
</dbReference>
<feature type="compositionally biased region" description="Polar residues" evidence="1">
    <location>
        <begin position="730"/>
        <end position="742"/>
    </location>
</feature>
<feature type="region of interest" description="Disordered" evidence="1">
    <location>
        <begin position="593"/>
        <end position="673"/>
    </location>
</feature>
<feature type="domain" description="Fungal lipase-type" evidence="2">
    <location>
        <begin position="1158"/>
        <end position="1317"/>
    </location>
</feature>
<dbReference type="PANTHER" id="PTHR45856:SF11">
    <property type="entry name" value="FUNGAL LIPASE-LIKE DOMAIN-CONTAINING PROTEIN"/>
    <property type="match status" value="1"/>
</dbReference>
<evidence type="ECO:0000313" key="4">
    <source>
        <dbReference type="Proteomes" id="UP001530400"/>
    </source>
</evidence>
<evidence type="ECO:0000313" key="3">
    <source>
        <dbReference type="EMBL" id="KAL3776143.1"/>
    </source>
</evidence>
<feature type="compositionally biased region" description="Polar residues" evidence="1">
    <location>
        <begin position="786"/>
        <end position="800"/>
    </location>
</feature>
<feature type="compositionally biased region" description="Basic and acidic residues" evidence="1">
    <location>
        <begin position="364"/>
        <end position="378"/>
    </location>
</feature>
<feature type="region of interest" description="Disordered" evidence="1">
    <location>
        <begin position="1"/>
        <end position="46"/>
    </location>
</feature>
<comment type="caution">
    <text evidence="3">The sequence shown here is derived from an EMBL/GenBank/DDBJ whole genome shotgun (WGS) entry which is preliminary data.</text>
</comment>
<feature type="compositionally biased region" description="Polar residues" evidence="1">
    <location>
        <begin position="256"/>
        <end position="268"/>
    </location>
</feature>
<feature type="compositionally biased region" description="Low complexity" evidence="1">
    <location>
        <begin position="468"/>
        <end position="479"/>
    </location>
</feature>
<feature type="region of interest" description="Disordered" evidence="1">
    <location>
        <begin position="501"/>
        <end position="554"/>
    </location>
</feature>
<feature type="compositionally biased region" description="Basic and acidic residues" evidence="1">
    <location>
        <begin position="12"/>
        <end position="24"/>
    </location>
</feature>
<sequence length="1673" mass="187540">MNEAMEGAFRQPLKDARRDRRDATETNDALDASVRPVRSSNSSGVGIASSYMQNQIQLCRSLNDWDENDPRFLERQDSFDRGHLDAEPDDQLAFRPNIICQSRSDPRLSNPIPTTINASLSASNDLGFMRRSFVFDENALTMDESQRTGSGSAGALCMDENDHIGEIDAEKEFLKLLTVNDNFMTRESSLDSSSSSSEYECRSELDNVLRNGQAVEKMEKVNFGSQDSLHSSSHPSPNEDDISRPNEEDGGDDTPKMSNGNVMTTASDLPQVPSPVSDKYPSSIDTLHDLADMNDLDRSTRSKSFCKKQRTLSQVSLVSLLKIESIAEDNAFNDSLNQINLEETVTFSKMSEQDEGSVISELGDSNRDGDDGAVSKDSDSRYEYINGILSLDKKRNAANDLTNGTEENVVRIDIMPLAGGRKSPVNELDISQISGEHKKSPRPKQKSTGSFLPLPNPEARVIQNPPHSRSSSLQSQGNSPVDEESSDFFLRSIKSTDHVTHISDAPDYDYNSISSSDEDAKSPTAHQNPPKTEEYVSPTERRRRALELKEQKASDKVCGLLGLPKDEGARKMNRGIMSKDTELQLRNLLKRDRDSEQKNQHNAAAAAAANTSTTDERESDDSYQKLDDQKWERIRQERLIKRQSTKKFKRALSGGQPAKPEDKTPGGADGLRNSLPIKINEVNIDERNEQSLQGNSIEAERVAKYDDSTEPGESCSTADVSNNVRWSINRNSISSGRTNGQLPTRAMPRKSTCPMQRVDVDDDSTVFSNFNKSLRGLLGKTHRNSDASNESNAQSLQSRPTMKRTGSIMNFFGMCPPVDDDDDDDEQRANRDSKSTHNSRRKSSLAAFLGWGPIDVDDKEDDAMESDDESTDDEGDETSWNGNILSEGEYYLAMSMLVYMYALLRETAMLGHTDISFDEVDVNSFHSELDSIDGILAKTKSAGYIIRVVLDELEKKDAFETVSDTSVLKEFKKWVSDSRCTQLDMATESTIKELRQKVARTRWKRAISTVRITIRLKKSSSHMNIAFDKSKLQSDPDFNKKRTKTTSSLAARNSRAALSKSMMWVSSAKTQIMNSLGVDSTNDDQSAAKDKRHHTLVSNDEIKKIIDDALEQPRFFRPGSLMSNLIESGIEVVWFGDRHPNDVVYCICCNRKQKRVSVVFRGTVNSHNWLMNMKFSMAEHINPIAEDYCGRSDFFGLHTGFSLYLSRQRKDDSNTKIEEIFLMIDEIGRALAPDGDYELSITGHSLGGALATLLSFYAATSSMFENLKTIRVFTYAAPRVGCQRQVFLYAYQHLEQIGKIRLARFSNTQDIVPLIPFTCVDKFKIGRPYMHVGMHVRLHGTSNWAQYWLRNALDVTYPKQQGILSHIERGFLNSVFININTLKGYAKNHTLSEYQRRIHFALEFRNALAKTSLKYDKRRNRVKTLEEYYFIRGATTVTCTKDLTRVNLETCENERSHRQMRRMVAALVIVALIEGIALLRVLDISLSCETVPKVLYPLFCFVGSNDTKEHNTDQNSSSIMNIPDASLLSEKTVPSSETGTNLLVAIEDIHQPDMVTADPILTTGPPNTSNSDDGMMLETEHVAPKEHKFASNAHEMYISVSSSQTSGWQRRNDVNLFYKANLVWGIRRDHHKVPSAIVEQRMKSFDSSVLLAIPPFVGTPSNQTAKVATSQSI</sequence>
<dbReference type="Pfam" id="PF01764">
    <property type="entry name" value="Lipase_3"/>
    <property type="match status" value="1"/>
</dbReference>
<feature type="region of interest" description="Disordered" evidence="1">
    <location>
        <begin position="432"/>
        <end position="485"/>
    </location>
</feature>
<protein>
    <recommendedName>
        <fullName evidence="2">Fungal lipase-type domain-containing protein</fullName>
    </recommendedName>
</protein>
<dbReference type="InterPro" id="IPR002921">
    <property type="entry name" value="Fungal_lipase-type"/>
</dbReference>
<feature type="region of interest" description="Disordered" evidence="1">
    <location>
        <begin position="224"/>
        <end position="284"/>
    </location>
</feature>
<name>A0ABD3NJW1_9STRA</name>
<dbReference type="InterPro" id="IPR051218">
    <property type="entry name" value="Sec_MonoDiacylglyc_Lipase"/>
</dbReference>
<dbReference type="EMBL" id="JALLPJ020001115">
    <property type="protein sequence ID" value="KAL3776143.1"/>
    <property type="molecule type" value="Genomic_DNA"/>
</dbReference>
<evidence type="ECO:0000256" key="1">
    <source>
        <dbReference type="SAM" id="MobiDB-lite"/>
    </source>
</evidence>
<feature type="region of interest" description="Disordered" evidence="1">
    <location>
        <begin position="779"/>
        <end position="841"/>
    </location>
</feature>